<sequence length="117" mass="13118">MERSLSSFGRGPVSTCPGVIEALCNIACSLDDLQYMAIDCLLWLLQDPNTFHKVLYEDNEEEILVLKDEKWEIVRVKGKAPEKALTTTGSGFNQILGIKGAKRETVKFFVSFVLHVL</sequence>
<evidence type="ECO:0000313" key="2">
    <source>
        <dbReference type="Proteomes" id="UP001055879"/>
    </source>
</evidence>
<reference evidence="1 2" key="2">
    <citation type="journal article" date="2022" name="Mol. Ecol. Resour.">
        <title>The genomes of chicory, endive, great burdock and yacon provide insights into Asteraceae paleo-polyploidization history and plant inulin production.</title>
        <authorList>
            <person name="Fan W."/>
            <person name="Wang S."/>
            <person name="Wang H."/>
            <person name="Wang A."/>
            <person name="Jiang F."/>
            <person name="Liu H."/>
            <person name="Zhao H."/>
            <person name="Xu D."/>
            <person name="Zhang Y."/>
        </authorList>
    </citation>
    <scope>NUCLEOTIDE SEQUENCE [LARGE SCALE GENOMIC DNA]</scope>
    <source>
        <strain evidence="2">cv. Niubang</strain>
    </source>
</reference>
<accession>A0ACB8Y250</accession>
<gene>
    <name evidence="1" type="ORF">L6452_36769</name>
</gene>
<proteinExistence type="predicted"/>
<evidence type="ECO:0000313" key="1">
    <source>
        <dbReference type="EMBL" id="KAI3677505.1"/>
    </source>
</evidence>
<dbReference type="EMBL" id="CM042060">
    <property type="protein sequence ID" value="KAI3677505.1"/>
    <property type="molecule type" value="Genomic_DNA"/>
</dbReference>
<keyword evidence="2" id="KW-1185">Reference proteome</keyword>
<reference evidence="2" key="1">
    <citation type="journal article" date="2022" name="Mol. Ecol. Resour.">
        <title>The genomes of chicory, endive, great burdock and yacon provide insights into Asteraceae palaeo-polyploidization history and plant inulin production.</title>
        <authorList>
            <person name="Fan W."/>
            <person name="Wang S."/>
            <person name="Wang H."/>
            <person name="Wang A."/>
            <person name="Jiang F."/>
            <person name="Liu H."/>
            <person name="Zhao H."/>
            <person name="Xu D."/>
            <person name="Zhang Y."/>
        </authorList>
    </citation>
    <scope>NUCLEOTIDE SEQUENCE [LARGE SCALE GENOMIC DNA]</scope>
    <source>
        <strain evidence="2">cv. Niubang</strain>
    </source>
</reference>
<organism evidence="1 2">
    <name type="scientific">Arctium lappa</name>
    <name type="common">Greater burdock</name>
    <name type="synonym">Lappa major</name>
    <dbReference type="NCBI Taxonomy" id="4217"/>
    <lineage>
        <taxon>Eukaryota</taxon>
        <taxon>Viridiplantae</taxon>
        <taxon>Streptophyta</taxon>
        <taxon>Embryophyta</taxon>
        <taxon>Tracheophyta</taxon>
        <taxon>Spermatophyta</taxon>
        <taxon>Magnoliopsida</taxon>
        <taxon>eudicotyledons</taxon>
        <taxon>Gunneridae</taxon>
        <taxon>Pentapetalae</taxon>
        <taxon>asterids</taxon>
        <taxon>campanulids</taxon>
        <taxon>Asterales</taxon>
        <taxon>Asteraceae</taxon>
        <taxon>Carduoideae</taxon>
        <taxon>Cardueae</taxon>
        <taxon>Arctiinae</taxon>
        <taxon>Arctium</taxon>
    </lineage>
</organism>
<name>A0ACB8Y250_ARCLA</name>
<protein>
    <submittedName>
        <fullName evidence="1">Uncharacterized protein</fullName>
    </submittedName>
</protein>
<comment type="caution">
    <text evidence="1">The sequence shown here is derived from an EMBL/GenBank/DDBJ whole genome shotgun (WGS) entry which is preliminary data.</text>
</comment>
<dbReference type="Proteomes" id="UP001055879">
    <property type="component" value="Linkage Group LG14"/>
</dbReference>